<dbReference type="GeneID" id="301326060"/>
<name>A0ABU0JXI9_9BACL</name>
<gene>
    <name evidence="3" type="ORF">QO000_000744</name>
</gene>
<dbReference type="PANTHER" id="PTHR43861">
    <property type="entry name" value="TRANS-ACONITATE 2-METHYLTRANSFERASE-RELATED"/>
    <property type="match status" value="1"/>
</dbReference>
<evidence type="ECO:0000313" key="3">
    <source>
        <dbReference type="EMBL" id="MDQ0481791.1"/>
    </source>
</evidence>
<reference evidence="3" key="1">
    <citation type="submission" date="2023-07" db="EMBL/GenBank/DDBJ databases">
        <title>Genomic Encyclopedia of Type Strains, Phase IV (KMG-IV): sequencing the most valuable type-strain genomes for metagenomic binning, comparative biology and taxonomic classification.</title>
        <authorList>
            <person name="Goeker M."/>
        </authorList>
    </citation>
    <scope>NUCLEOTIDE SEQUENCE [LARGE SCALE GENOMIC DNA]</scope>
    <source>
        <strain evidence="3">JSM 076093</strain>
    </source>
</reference>
<proteinExistence type="predicted"/>
<dbReference type="EMBL" id="JAUSWM010000001">
    <property type="protein sequence ID" value="MDQ0481791.1"/>
    <property type="molecule type" value="Genomic_DNA"/>
</dbReference>
<dbReference type="InterPro" id="IPR029063">
    <property type="entry name" value="SAM-dependent_MTases_sf"/>
</dbReference>
<accession>A0ABU0JXI9</accession>
<dbReference type="SUPFAM" id="SSF53335">
    <property type="entry name" value="S-adenosyl-L-methionine-dependent methyltransferases"/>
    <property type="match status" value="1"/>
</dbReference>
<evidence type="ECO:0000259" key="2">
    <source>
        <dbReference type="Pfam" id="PF13649"/>
    </source>
</evidence>
<dbReference type="Proteomes" id="UP001226720">
    <property type="component" value="Unassembled WGS sequence"/>
</dbReference>
<comment type="caution">
    <text evidence="3">The sequence shown here is derived from an EMBL/GenBank/DDBJ whole genome shotgun (WGS) entry which is preliminary data.</text>
</comment>
<dbReference type="Gene3D" id="3.40.50.150">
    <property type="entry name" value="Vaccinia Virus protein VP39"/>
    <property type="match status" value="1"/>
</dbReference>
<dbReference type="Pfam" id="PF13649">
    <property type="entry name" value="Methyltransf_25"/>
    <property type="match status" value="1"/>
</dbReference>
<dbReference type="InterPro" id="IPR041698">
    <property type="entry name" value="Methyltransf_25"/>
</dbReference>
<sequence length="186" mass="21450">MKKVAYDDYYLDGNYFGNPYPGLVDFFRHYEPKGIVLDLGCGQGRDTLLLGELGYKVIGVDHSIVGIKQLNQEAIDRNLDVEGVVGDVYEYQLPNEVDIVLLDSMLHFYKRDVEKETELVKRILAQLKENGMFVNCILKGVKREKVLKQIIKESPYEWEIVTEVYTEYSEANAEFHLLAIKKKKAH</sequence>
<feature type="domain" description="Methyltransferase" evidence="2">
    <location>
        <begin position="36"/>
        <end position="131"/>
    </location>
</feature>
<evidence type="ECO:0000256" key="1">
    <source>
        <dbReference type="ARBA" id="ARBA00022679"/>
    </source>
</evidence>
<dbReference type="GO" id="GO:0032259">
    <property type="term" value="P:methylation"/>
    <property type="evidence" value="ECO:0007669"/>
    <property type="project" value="UniProtKB-KW"/>
</dbReference>
<keyword evidence="3" id="KW-0489">Methyltransferase</keyword>
<organism evidence="3 4">
    <name type="scientific">Guptibacillus hwajinpoensis</name>
    <dbReference type="NCBI Taxonomy" id="208199"/>
    <lineage>
        <taxon>Bacteria</taxon>
        <taxon>Bacillati</taxon>
        <taxon>Bacillota</taxon>
        <taxon>Bacilli</taxon>
        <taxon>Bacillales</taxon>
        <taxon>Guptibacillaceae</taxon>
        <taxon>Guptibacillus</taxon>
    </lineage>
</organism>
<evidence type="ECO:0000313" key="4">
    <source>
        <dbReference type="Proteomes" id="UP001226720"/>
    </source>
</evidence>
<protein>
    <submittedName>
        <fullName evidence="3">SAM-dependent methyltransferase</fullName>
    </submittedName>
</protein>
<keyword evidence="1" id="KW-0808">Transferase</keyword>
<keyword evidence="4" id="KW-1185">Reference proteome</keyword>
<dbReference type="CDD" id="cd02440">
    <property type="entry name" value="AdoMet_MTases"/>
    <property type="match status" value="1"/>
</dbReference>
<dbReference type="GO" id="GO:0008168">
    <property type="term" value="F:methyltransferase activity"/>
    <property type="evidence" value="ECO:0007669"/>
    <property type="project" value="UniProtKB-KW"/>
</dbReference>
<dbReference type="RefSeq" id="WP_301550758.1">
    <property type="nucleotide sequence ID" value="NZ_JAQRMZ010000002.1"/>
</dbReference>